<feature type="region of interest" description="Disordered" evidence="1">
    <location>
        <begin position="72"/>
        <end position="117"/>
    </location>
</feature>
<reference evidence="2" key="2">
    <citation type="submission" date="2021-03" db="UniProtKB">
        <authorList>
            <consortium name="EnsemblPlants"/>
        </authorList>
    </citation>
    <scope>IDENTIFICATION</scope>
</reference>
<evidence type="ECO:0000313" key="2">
    <source>
        <dbReference type="EnsemblPlants" id="AUR62041760-RA:cds"/>
    </source>
</evidence>
<keyword evidence="3" id="KW-1185">Reference proteome</keyword>
<protein>
    <submittedName>
        <fullName evidence="2">Uncharacterized protein</fullName>
    </submittedName>
</protein>
<proteinExistence type="predicted"/>
<dbReference type="EnsemblPlants" id="AUR62041760-RA">
    <property type="protein sequence ID" value="AUR62041760-RA:cds"/>
    <property type="gene ID" value="AUR62041760"/>
</dbReference>
<dbReference type="Proteomes" id="UP000596660">
    <property type="component" value="Unplaced"/>
</dbReference>
<dbReference type="PANTHER" id="PTHR46250:SF15">
    <property type="entry name" value="OS01G0523800 PROTEIN"/>
    <property type="match status" value="1"/>
</dbReference>
<evidence type="ECO:0000313" key="3">
    <source>
        <dbReference type="Proteomes" id="UP000596660"/>
    </source>
</evidence>
<dbReference type="PANTHER" id="PTHR46250">
    <property type="entry name" value="MYB/SANT-LIKE DNA-BINDING DOMAIN PROTEIN-RELATED"/>
    <property type="match status" value="1"/>
</dbReference>
<accession>A0A803N7K6</accession>
<evidence type="ECO:0000256" key="1">
    <source>
        <dbReference type="SAM" id="MobiDB-lite"/>
    </source>
</evidence>
<reference evidence="2" key="1">
    <citation type="journal article" date="2017" name="Nature">
        <title>The genome of Chenopodium quinoa.</title>
        <authorList>
            <person name="Jarvis D.E."/>
            <person name="Ho Y.S."/>
            <person name="Lightfoot D.J."/>
            <person name="Schmoeckel S.M."/>
            <person name="Li B."/>
            <person name="Borm T.J.A."/>
            <person name="Ohyanagi H."/>
            <person name="Mineta K."/>
            <person name="Michell C.T."/>
            <person name="Saber N."/>
            <person name="Kharbatia N.M."/>
            <person name="Rupper R.R."/>
            <person name="Sharp A.R."/>
            <person name="Dally N."/>
            <person name="Boughton B.A."/>
            <person name="Woo Y.H."/>
            <person name="Gao G."/>
            <person name="Schijlen E.G.W.M."/>
            <person name="Guo X."/>
            <person name="Momin A.A."/>
            <person name="Negrao S."/>
            <person name="Al-Babili S."/>
            <person name="Gehring C."/>
            <person name="Roessner U."/>
            <person name="Jung C."/>
            <person name="Murphy K."/>
            <person name="Arold S.T."/>
            <person name="Gojobori T."/>
            <person name="van der Linden C.G."/>
            <person name="van Loo E.N."/>
            <person name="Jellen E.N."/>
            <person name="Maughan P.J."/>
            <person name="Tester M."/>
        </authorList>
    </citation>
    <scope>NUCLEOTIDE SEQUENCE [LARGE SCALE GENOMIC DNA]</scope>
    <source>
        <strain evidence="2">cv. PI 614886</strain>
    </source>
</reference>
<name>A0A803N7K6_CHEQI</name>
<organism evidence="2 3">
    <name type="scientific">Chenopodium quinoa</name>
    <name type="common">Quinoa</name>
    <dbReference type="NCBI Taxonomy" id="63459"/>
    <lineage>
        <taxon>Eukaryota</taxon>
        <taxon>Viridiplantae</taxon>
        <taxon>Streptophyta</taxon>
        <taxon>Embryophyta</taxon>
        <taxon>Tracheophyta</taxon>
        <taxon>Spermatophyta</taxon>
        <taxon>Magnoliopsida</taxon>
        <taxon>eudicotyledons</taxon>
        <taxon>Gunneridae</taxon>
        <taxon>Pentapetalae</taxon>
        <taxon>Caryophyllales</taxon>
        <taxon>Chenopodiaceae</taxon>
        <taxon>Chenopodioideae</taxon>
        <taxon>Atripliceae</taxon>
        <taxon>Chenopodium</taxon>
    </lineage>
</organism>
<dbReference type="Gramene" id="AUR62041760-RA">
    <property type="protein sequence ID" value="AUR62041760-RA:cds"/>
    <property type="gene ID" value="AUR62041760"/>
</dbReference>
<dbReference type="AlphaFoldDB" id="A0A803N7K6"/>
<sequence length="150" mass="16815">MFEILDDVVIYDYYELFCLWQSHPSCKNLYGVSFLHFQELQNIYGKDYATGKPSEGYVEAINHLEKVVPSQVTLDSSDGEGVGGSGTVNSPPSKKIKTEKTAKRRRKRDGDGSSNELASLQTFMKDMNVHLSTMANVMASTNDVKKIHMK</sequence>